<evidence type="ECO:0008006" key="4">
    <source>
        <dbReference type="Google" id="ProtNLM"/>
    </source>
</evidence>
<name>A0A2T2XMA3_9FIRM</name>
<evidence type="ECO:0000313" key="3">
    <source>
        <dbReference type="Proteomes" id="UP000242972"/>
    </source>
</evidence>
<organism evidence="2 3">
    <name type="scientific">Sulfobacillus benefaciens</name>
    <dbReference type="NCBI Taxonomy" id="453960"/>
    <lineage>
        <taxon>Bacteria</taxon>
        <taxon>Bacillati</taxon>
        <taxon>Bacillota</taxon>
        <taxon>Clostridia</taxon>
        <taxon>Eubacteriales</taxon>
        <taxon>Clostridiales Family XVII. Incertae Sedis</taxon>
        <taxon>Sulfobacillus</taxon>
    </lineage>
</organism>
<dbReference type="SUPFAM" id="SSF110296">
    <property type="entry name" value="Oligoxyloglucan reducing end-specific cellobiohydrolase"/>
    <property type="match status" value="1"/>
</dbReference>
<dbReference type="EMBL" id="PXYW01000001">
    <property type="protein sequence ID" value="PSR35568.1"/>
    <property type="molecule type" value="Genomic_DNA"/>
</dbReference>
<sequence>MTEDFESRVGAAVDRALEHELDLKFNLDWHPARMVKTRQRRWKAATWSSAAAAGLFLVAFPLLSSVHKGQVSTGNHALASYSIPISVRAVLTALNAGRNWSVGGMSPIYYTYPMAVPTGHSLSLSGHFTINGVSANSLAVQLDNHRHVLGGTLFDQGIPVYTFEGATPSNGVPIAAHPTETPVAGEWITGTFSPINSFAAAGPNIYMTHNNTWTVMTGQSTAYWATAPGHSSTAQTDTIAALPSNPDQALLLEENPSGQSQGYLTFDRGRDWTPWAIGPVAISNLVAMNHQYWAIINGTIMTSHNGNHWTPLLSVNTNRWQVEDYAINPSNPKMIAAALVPVSGDGIGPVLETRNNGKNWNEVADFPALGAAPASMVMSPSGAISALVNLTNPVLVRYSNSRQQWMILPVPGQANNIGIGQLAATPSGNLIYGAPGGYLYQWQRATGTWGFIKPPATISLDTAPATPLQTIGDNQILAGYNSGWYIYVESAPKPASTTK</sequence>
<dbReference type="InterPro" id="IPR015943">
    <property type="entry name" value="WD40/YVTN_repeat-like_dom_sf"/>
</dbReference>
<gene>
    <name evidence="2" type="ORF">C7B46_00855</name>
</gene>
<keyword evidence="1" id="KW-0472">Membrane</keyword>
<keyword evidence="1" id="KW-0812">Transmembrane</keyword>
<comment type="caution">
    <text evidence="2">The sequence shown here is derived from an EMBL/GenBank/DDBJ whole genome shotgun (WGS) entry which is preliminary data.</text>
</comment>
<accession>A0A2T2XMA3</accession>
<dbReference type="Gene3D" id="2.130.10.10">
    <property type="entry name" value="YVTN repeat-like/Quinoprotein amine dehydrogenase"/>
    <property type="match status" value="1"/>
</dbReference>
<proteinExistence type="predicted"/>
<feature type="transmembrane region" description="Helical" evidence="1">
    <location>
        <begin position="44"/>
        <end position="63"/>
    </location>
</feature>
<dbReference type="AlphaFoldDB" id="A0A2T2XMA3"/>
<evidence type="ECO:0000256" key="1">
    <source>
        <dbReference type="SAM" id="Phobius"/>
    </source>
</evidence>
<reference evidence="2 3" key="1">
    <citation type="journal article" date="2014" name="BMC Genomics">
        <title>Comparison of environmental and isolate Sulfobacillus genomes reveals diverse carbon, sulfur, nitrogen, and hydrogen metabolisms.</title>
        <authorList>
            <person name="Justice N.B."/>
            <person name="Norman A."/>
            <person name="Brown C.T."/>
            <person name="Singh A."/>
            <person name="Thomas B.C."/>
            <person name="Banfield J.F."/>
        </authorList>
    </citation>
    <scope>NUCLEOTIDE SEQUENCE [LARGE SCALE GENOMIC DNA]</scope>
    <source>
        <strain evidence="2">AMDSBA4</strain>
    </source>
</reference>
<evidence type="ECO:0000313" key="2">
    <source>
        <dbReference type="EMBL" id="PSR35568.1"/>
    </source>
</evidence>
<dbReference type="Proteomes" id="UP000242972">
    <property type="component" value="Unassembled WGS sequence"/>
</dbReference>
<protein>
    <recommendedName>
        <fullName evidence="4">Photosynthesis system II assembly factor Ycf48/Hcf136-like domain-containing protein</fullName>
    </recommendedName>
</protein>
<keyword evidence="1" id="KW-1133">Transmembrane helix</keyword>